<accession>A0A2P5K7D2</accession>
<dbReference type="AlphaFoldDB" id="A0A2P5K7D2"/>
<gene>
    <name evidence="1" type="ORF">B0O95_11633</name>
</gene>
<evidence type="ECO:0000313" key="2">
    <source>
        <dbReference type="Proteomes" id="UP000243096"/>
    </source>
</evidence>
<evidence type="ECO:0000313" key="1">
    <source>
        <dbReference type="EMBL" id="PPB81974.1"/>
    </source>
</evidence>
<protein>
    <submittedName>
        <fullName evidence="1">Uncharacterized protein</fullName>
    </submittedName>
</protein>
<organism evidence="1 2">
    <name type="scientific">Mycetohabitans endofungorum</name>
    <dbReference type="NCBI Taxonomy" id="417203"/>
    <lineage>
        <taxon>Bacteria</taxon>
        <taxon>Pseudomonadati</taxon>
        <taxon>Pseudomonadota</taxon>
        <taxon>Betaproteobacteria</taxon>
        <taxon>Burkholderiales</taxon>
        <taxon>Burkholderiaceae</taxon>
        <taxon>Mycetohabitans</taxon>
    </lineage>
</organism>
<comment type="caution">
    <text evidence="1">The sequence shown here is derived from an EMBL/GenBank/DDBJ whole genome shotgun (WGS) entry which is preliminary data.</text>
</comment>
<reference evidence="1 2" key="1">
    <citation type="submission" date="2018-01" db="EMBL/GenBank/DDBJ databases">
        <title>Genomic Encyclopedia of Type Strains, Phase III (KMG-III): the genomes of soil and plant-associated and newly described type strains.</title>
        <authorList>
            <person name="Whitman W."/>
        </authorList>
    </citation>
    <scope>NUCLEOTIDE SEQUENCE [LARGE SCALE GENOMIC DNA]</scope>
    <source>
        <strain evidence="1 2">HKI456</strain>
    </source>
</reference>
<sequence length="69" mass="7540">MTQHNVHTHQAAKLSACTERSHAQRLVRAPVVVYPVAYNPARVLQGLEAVAMRALLLEGAHHALDHAVI</sequence>
<dbReference type="Proteomes" id="UP000243096">
    <property type="component" value="Unassembled WGS sequence"/>
</dbReference>
<keyword evidence="2" id="KW-1185">Reference proteome</keyword>
<name>A0A2P5K7D2_9BURK</name>
<proteinExistence type="predicted"/>
<dbReference type="EMBL" id="PRDW01000016">
    <property type="protein sequence ID" value="PPB81974.1"/>
    <property type="molecule type" value="Genomic_DNA"/>
</dbReference>